<dbReference type="SUPFAM" id="SSF52047">
    <property type="entry name" value="RNI-like"/>
    <property type="match status" value="1"/>
</dbReference>
<evidence type="ECO:0000313" key="1">
    <source>
        <dbReference type="EMBL" id="QBK90095.1"/>
    </source>
</evidence>
<dbReference type="Gene3D" id="3.80.10.10">
    <property type="entry name" value="Ribonuclease Inhibitor"/>
    <property type="match status" value="2"/>
</dbReference>
<dbReference type="GO" id="GO:0031146">
    <property type="term" value="P:SCF-dependent proteasomal ubiquitin-dependent protein catabolic process"/>
    <property type="evidence" value="ECO:0007669"/>
    <property type="project" value="TreeGrafter"/>
</dbReference>
<dbReference type="InterPro" id="IPR001611">
    <property type="entry name" value="Leu-rich_rpt"/>
</dbReference>
<dbReference type="GO" id="GO:0019005">
    <property type="term" value="C:SCF ubiquitin ligase complex"/>
    <property type="evidence" value="ECO:0007669"/>
    <property type="project" value="TreeGrafter"/>
</dbReference>
<dbReference type="EMBL" id="MK500465">
    <property type="protein sequence ID" value="QBK90095.1"/>
    <property type="molecule type" value="Genomic_DNA"/>
</dbReference>
<gene>
    <name evidence="1" type="ORF">LCPAC102_00050</name>
</gene>
<name>A0A481Z3J0_9VIRU</name>
<dbReference type="PANTHER" id="PTHR13318:SF95">
    <property type="entry name" value="F-BOX PROTEIN YLR352W"/>
    <property type="match status" value="1"/>
</dbReference>
<dbReference type="InterPro" id="IPR006553">
    <property type="entry name" value="Leu-rich_rpt_Cys-con_subtyp"/>
</dbReference>
<accession>A0A481Z3J0</accession>
<reference evidence="1" key="1">
    <citation type="journal article" date="2019" name="MBio">
        <title>Virus Genomes from Deep Sea Sediments Expand the Ocean Megavirome and Support Independent Origins of Viral Gigantism.</title>
        <authorList>
            <person name="Backstrom D."/>
            <person name="Yutin N."/>
            <person name="Jorgensen S.L."/>
            <person name="Dharamshi J."/>
            <person name="Homa F."/>
            <person name="Zaremba-Niedwiedzka K."/>
            <person name="Spang A."/>
            <person name="Wolf Y.I."/>
            <person name="Koonin E.V."/>
            <person name="Ettema T.J."/>
        </authorList>
    </citation>
    <scope>NUCLEOTIDE SEQUENCE</scope>
</reference>
<dbReference type="Pfam" id="PF13516">
    <property type="entry name" value="LRR_6"/>
    <property type="match status" value="4"/>
</dbReference>
<protein>
    <submittedName>
        <fullName evidence="1">Leucine-rich repeat protein</fullName>
    </submittedName>
</protein>
<sequence>MNNLFNEIWMDIILKLDIHSMLNVNILSSKFHILIKKYEIPDNSKSHTIKLKNTDDINNRLEILIIEYNFKKYDLSFCNEITDKSVKLLNGLHTLNLFGCDKITDESVKLLGELHTLNLSWCYKITDESVKLLDKLHTLNLTYCNQITDESVKLLDKLHTLNLTYCYQITDESVKLLNGLYTLDL</sequence>
<dbReference type="SMART" id="SM00367">
    <property type="entry name" value="LRR_CC"/>
    <property type="match status" value="3"/>
</dbReference>
<organism evidence="1">
    <name type="scientific">Pithovirus LCPAC102</name>
    <dbReference type="NCBI Taxonomy" id="2506587"/>
    <lineage>
        <taxon>Viruses</taxon>
        <taxon>Pithoviruses</taxon>
    </lineage>
</organism>
<dbReference type="PANTHER" id="PTHR13318">
    <property type="entry name" value="PARTNER OF PAIRED, ISOFORM B-RELATED"/>
    <property type="match status" value="1"/>
</dbReference>
<dbReference type="InterPro" id="IPR032675">
    <property type="entry name" value="LRR_dom_sf"/>
</dbReference>
<proteinExistence type="predicted"/>